<dbReference type="GO" id="GO:0016301">
    <property type="term" value="F:kinase activity"/>
    <property type="evidence" value="ECO:0007669"/>
    <property type="project" value="UniProtKB-KW"/>
</dbReference>
<evidence type="ECO:0000256" key="9">
    <source>
        <dbReference type="HAMAP-Rule" id="MF_00328"/>
    </source>
</evidence>
<accession>A0ABM8EJP0</accession>
<dbReference type="PANTHER" id="PTHR23117:SF13">
    <property type="entry name" value="GUANYLATE KINASE"/>
    <property type="match status" value="1"/>
</dbReference>
<evidence type="ECO:0000256" key="7">
    <source>
        <dbReference type="ARBA" id="ARBA00022840"/>
    </source>
</evidence>
<dbReference type="InterPro" id="IPR008144">
    <property type="entry name" value="Guanylate_kin-like_dom"/>
</dbReference>
<evidence type="ECO:0000259" key="10">
    <source>
        <dbReference type="PROSITE" id="PS50052"/>
    </source>
</evidence>
<proteinExistence type="inferred from homology"/>
<evidence type="ECO:0000313" key="12">
    <source>
        <dbReference type="Proteomes" id="UP001317705"/>
    </source>
</evidence>
<dbReference type="SUPFAM" id="SSF52540">
    <property type="entry name" value="P-loop containing nucleoside triphosphate hydrolases"/>
    <property type="match status" value="1"/>
</dbReference>
<comment type="subcellular location">
    <subcellularLocation>
        <location evidence="9">Cytoplasm</location>
    </subcellularLocation>
</comment>
<keyword evidence="7 9" id="KW-0067">ATP-binding</keyword>
<evidence type="ECO:0000256" key="6">
    <source>
        <dbReference type="ARBA" id="ARBA00022777"/>
    </source>
</evidence>
<dbReference type="PANTHER" id="PTHR23117">
    <property type="entry name" value="GUANYLATE KINASE-RELATED"/>
    <property type="match status" value="1"/>
</dbReference>
<dbReference type="HAMAP" id="MF_00328">
    <property type="entry name" value="Guanylate_kinase"/>
    <property type="match status" value="1"/>
</dbReference>
<comment type="function">
    <text evidence="9">Essential for recycling GMP and indirectly, cGMP.</text>
</comment>
<dbReference type="Proteomes" id="UP001317705">
    <property type="component" value="Chromosome"/>
</dbReference>
<evidence type="ECO:0000256" key="1">
    <source>
        <dbReference type="ARBA" id="ARBA00005790"/>
    </source>
</evidence>
<evidence type="ECO:0000256" key="3">
    <source>
        <dbReference type="ARBA" id="ARBA00016296"/>
    </source>
</evidence>
<protein>
    <recommendedName>
        <fullName evidence="3 9">Guanylate kinase</fullName>
        <ecNumber evidence="2 9">2.7.4.8</ecNumber>
    </recommendedName>
    <alternativeName>
        <fullName evidence="8 9">GMP kinase</fullName>
    </alternativeName>
</protein>
<dbReference type="PROSITE" id="PS50052">
    <property type="entry name" value="GUANYLATE_KINASE_2"/>
    <property type="match status" value="1"/>
</dbReference>
<evidence type="ECO:0000313" key="11">
    <source>
        <dbReference type="EMBL" id="BDV42561.1"/>
    </source>
</evidence>
<keyword evidence="9" id="KW-0963">Cytoplasm</keyword>
<dbReference type="EMBL" id="AP027151">
    <property type="protein sequence ID" value="BDV42561.1"/>
    <property type="molecule type" value="Genomic_DNA"/>
</dbReference>
<evidence type="ECO:0000256" key="5">
    <source>
        <dbReference type="ARBA" id="ARBA00022741"/>
    </source>
</evidence>
<gene>
    <name evidence="9 11" type="primary">gmk</name>
    <name evidence="11" type="ORF">GURASL_14840</name>
</gene>
<comment type="catalytic activity">
    <reaction evidence="9">
        <text>GMP + ATP = GDP + ADP</text>
        <dbReference type="Rhea" id="RHEA:20780"/>
        <dbReference type="ChEBI" id="CHEBI:30616"/>
        <dbReference type="ChEBI" id="CHEBI:58115"/>
        <dbReference type="ChEBI" id="CHEBI:58189"/>
        <dbReference type="ChEBI" id="CHEBI:456216"/>
        <dbReference type="EC" id="2.7.4.8"/>
    </reaction>
</comment>
<dbReference type="Gene3D" id="3.40.50.300">
    <property type="entry name" value="P-loop containing nucleotide triphosphate hydrolases"/>
    <property type="match status" value="1"/>
</dbReference>
<dbReference type="InterPro" id="IPR008145">
    <property type="entry name" value="GK/Ca_channel_bsu"/>
</dbReference>
<evidence type="ECO:0000256" key="8">
    <source>
        <dbReference type="ARBA" id="ARBA00030128"/>
    </source>
</evidence>
<keyword evidence="4 9" id="KW-0808">Transferase</keyword>
<keyword evidence="12" id="KW-1185">Reference proteome</keyword>
<sequence>MKREGVLFIISAPSGAGKTTLCKEIIDIFPGLRHSVSYTTRQPRGGEVHGKDYFFVSPEEFRRMADAGEFAEWAEVHGNFYGTSIRTLEECRSQGIDIILDIDCQGARQLKERYHGGVYVFILPPSYEELRRRLNGRSSDSDEVISRRIGAAAGEIRESRWYDYIIVNDQFSRAVEELKSVIIAERCRTSRVLEGVAELFALT</sequence>
<dbReference type="CDD" id="cd00071">
    <property type="entry name" value="GMPK"/>
    <property type="match status" value="1"/>
</dbReference>
<dbReference type="InterPro" id="IPR017665">
    <property type="entry name" value="Guanylate_kinase"/>
</dbReference>
<feature type="binding site" evidence="9">
    <location>
        <begin position="12"/>
        <end position="19"/>
    </location>
    <ligand>
        <name>ATP</name>
        <dbReference type="ChEBI" id="CHEBI:30616"/>
    </ligand>
</feature>
<dbReference type="InterPro" id="IPR020590">
    <property type="entry name" value="Guanylate_kinase_CS"/>
</dbReference>
<comment type="similarity">
    <text evidence="1 9">Belongs to the guanylate kinase family.</text>
</comment>
<dbReference type="EC" id="2.7.4.8" evidence="2 9"/>
<feature type="domain" description="Guanylate kinase-like" evidence="10">
    <location>
        <begin position="5"/>
        <end position="183"/>
    </location>
</feature>
<reference evidence="11 12" key="1">
    <citation type="submission" date="2022-12" db="EMBL/GenBank/DDBJ databases">
        <title>Polyphasic characterization of Geotalea uranireducens NIT-SL11 newly isolated from a complex of sewage sludge and microbially reduced graphene oxide.</title>
        <authorList>
            <person name="Xie L."/>
            <person name="Yoshida N."/>
            <person name="Meng L."/>
        </authorList>
    </citation>
    <scope>NUCLEOTIDE SEQUENCE [LARGE SCALE GENOMIC DNA]</scope>
    <source>
        <strain evidence="11 12">NIT-SL11</strain>
    </source>
</reference>
<dbReference type="PROSITE" id="PS00856">
    <property type="entry name" value="GUANYLATE_KINASE_1"/>
    <property type="match status" value="1"/>
</dbReference>
<keyword evidence="6 9" id="KW-0418">Kinase</keyword>
<organism evidence="11 12">
    <name type="scientific">Geotalea uraniireducens</name>
    <dbReference type="NCBI Taxonomy" id="351604"/>
    <lineage>
        <taxon>Bacteria</taxon>
        <taxon>Pseudomonadati</taxon>
        <taxon>Thermodesulfobacteriota</taxon>
        <taxon>Desulfuromonadia</taxon>
        <taxon>Geobacterales</taxon>
        <taxon>Geobacteraceae</taxon>
        <taxon>Geotalea</taxon>
    </lineage>
</organism>
<evidence type="ECO:0000256" key="2">
    <source>
        <dbReference type="ARBA" id="ARBA00012961"/>
    </source>
</evidence>
<dbReference type="SMART" id="SM00072">
    <property type="entry name" value="GuKc"/>
    <property type="match status" value="1"/>
</dbReference>
<keyword evidence="5 9" id="KW-0547">Nucleotide-binding</keyword>
<dbReference type="Gene3D" id="3.30.63.10">
    <property type="entry name" value="Guanylate Kinase phosphate binding domain"/>
    <property type="match status" value="1"/>
</dbReference>
<dbReference type="InterPro" id="IPR027417">
    <property type="entry name" value="P-loop_NTPase"/>
</dbReference>
<name>A0ABM8EJP0_9BACT</name>
<dbReference type="Pfam" id="PF00625">
    <property type="entry name" value="Guanylate_kin"/>
    <property type="match status" value="1"/>
</dbReference>
<dbReference type="RefSeq" id="WP_282003092.1">
    <property type="nucleotide sequence ID" value="NZ_AP027151.1"/>
</dbReference>
<evidence type="ECO:0000256" key="4">
    <source>
        <dbReference type="ARBA" id="ARBA00022679"/>
    </source>
</evidence>
<dbReference type="NCBIfam" id="TIGR03263">
    <property type="entry name" value="guanyl_kin"/>
    <property type="match status" value="1"/>
</dbReference>